<organism evidence="1 2">
    <name type="scientific">Effrenium voratum</name>
    <dbReference type="NCBI Taxonomy" id="2562239"/>
    <lineage>
        <taxon>Eukaryota</taxon>
        <taxon>Sar</taxon>
        <taxon>Alveolata</taxon>
        <taxon>Dinophyceae</taxon>
        <taxon>Suessiales</taxon>
        <taxon>Symbiodiniaceae</taxon>
        <taxon>Effrenium</taxon>
    </lineage>
</organism>
<dbReference type="EMBL" id="CAUJNA010001272">
    <property type="protein sequence ID" value="CAJ1385712.1"/>
    <property type="molecule type" value="Genomic_DNA"/>
</dbReference>
<gene>
    <name evidence="1" type="ORF">EVOR1521_LOCUS12261</name>
</gene>
<sequence>AMREESEAVRLNKTVVQGSKEKWIKLLVILIMEKVNNRRRKEWIFRWWCC</sequence>
<evidence type="ECO:0000313" key="2">
    <source>
        <dbReference type="Proteomes" id="UP001178507"/>
    </source>
</evidence>
<dbReference type="Proteomes" id="UP001178507">
    <property type="component" value="Unassembled WGS sequence"/>
</dbReference>
<dbReference type="AlphaFoldDB" id="A0AA36MVX0"/>
<evidence type="ECO:0000313" key="1">
    <source>
        <dbReference type="EMBL" id="CAJ1385712.1"/>
    </source>
</evidence>
<reference evidence="1" key="1">
    <citation type="submission" date="2023-08" db="EMBL/GenBank/DDBJ databases">
        <authorList>
            <person name="Chen Y."/>
            <person name="Shah S."/>
            <person name="Dougan E. K."/>
            <person name="Thang M."/>
            <person name="Chan C."/>
        </authorList>
    </citation>
    <scope>NUCLEOTIDE SEQUENCE</scope>
</reference>
<keyword evidence="2" id="KW-1185">Reference proteome</keyword>
<comment type="caution">
    <text evidence="1">The sequence shown here is derived from an EMBL/GenBank/DDBJ whole genome shotgun (WGS) entry which is preliminary data.</text>
</comment>
<feature type="non-terminal residue" evidence="1">
    <location>
        <position position="1"/>
    </location>
</feature>
<protein>
    <submittedName>
        <fullName evidence="1">Uncharacterized protein</fullName>
    </submittedName>
</protein>
<proteinExistence type="predicted"/>
<name>A0AA36MVX0_9DINO</name>
<accession>A0AA36MVX0</accession>